<dbReference type="HOGENOM" id="CLU_854404_0_0_11"/>
<keyword evidence="6" id="KW-1185">Reference proteome</keyword>
<evidence type="ECO:0000313" key="5">
    <source>
        <dbReference type="EMBL" id="CCM64609.1"/>
    </source>
</evidence>
<dbReference type="InterPro" id="IPR011712">
    <property type="entry name" value="Sig_transdc_His_kin_sub3_dim/P"/>
</dbReference>
<dbReference type="eggNOG" id="COG4585">
    <property type="taxonomic scope" value="Bacteria"/>
</dbReference>
<evidence type="ECO:0000256" key="1">
    <source>
        <dbReference type="ARBA" id="ARBA00022679"/>
    </source>
</evidence>
<dbReference type="Proteomes" id="UP000018291">
    <property type="component" value="Unassembled WGS sequence"/>
</dbReference>
<feature type="domain" description="Histidine kinase/HSP90-like ATPase" evidence="4">
    <location>
        <begin position="216"/>
        <end position="310"/>
    </location>
</feature>
<dbReference type="PANTHER" id="PTHR24421">
    <property type="entry name" value="NITRATE/NITRITE SENSOR PROTEIN NARX-RELATED"/>
    <property type="match status" value="1"/>
</dbReference>
<dbReference type="Pfam" id="PF07730">
    <property type="entry name" value="HisKA_3"/>
    <property type="match status" value="1"/>
</dbReference>
<keyword evidence="2" id="KW-0418">Kinase</keyword>
<comment type="caution">
    <text evidence="5">The sequence shown here is derived from an EMBL/GenBank/DDBJ whole genome shotgun (WGS) entry which is preliminary data.</text>
</comment>
<dbReference type="InterPro" id="IPR050482">
    <property type="entry name" value="Sensor_HK_TwoCompSys"/>
</dbReference>
<dbReference type="OrthoDB" id="227596at2"/>
<dbReference type="STRING" id="1229780.BN381_430005"/>
<keyword evidence="3" id="KW-0902">Two-component regulatory system</keyword>
<organism evidence="5 6">
    <name type="scientific">Candidatus Neomicrothrix parvicella RN1</name>
    <dbReference type="NCBI Taxonomy" id="1229780"/>
    <lineage>
        <taxon>Bacteria</taxon>
        <taxon>Bacillati</taxon>
        <taxon>Actinomycetota</taxon>
        <taxon>Acidimicrobiia</taxon>
        <taxon>Acidimicrobiales</taxon>
        <taxon>Microthrixaceae</taxon>
        <taxon>Candidatus Neomicrothrix</taxon>
    </lineage>
</organism>
<dbReference type="EMBL" id="CANL01000038">
    <property type="protein sequence ID" value="CCM64609.1"/>
    <property type="molecule type" value="Genomic_DNA"/>
</dbReference>
<proteinExistence type="predicted"/>
<evidence type="ECO:0000256" key="3">
    <source>
        <dbReference type="ARBA" id="ARBA00023012"/>
    </source>
</evidence>
<sequence length="325" mass="35199">MWRSPADGLPGRLSGLHLATSVVVDGISQTRPMGTNWSTADPEPPYQECPVAVPDHLVLAALNSLERQAAVLPEPANVRLRSNPLLSAAGEIDNARLCRLLRNEGADEERSRIARDLHDRMGEALALLGFEMDLVLAQASPDSDAPGTLADDLRRLRGRQREVVQELRNILHDARAETSAGDGPAAAVAQYAERMTERTGLRFDLELDARLRLPAQQEREVCRIAQEAMTNVERHARATSVKVSWVKRDGCAELRVLDDGRGFTPGQSGRRNTYGLLGMRERASVIGATLSVEQGSGQGTLVRCSLPVLSPETGSGAPTPKGRPT</sequence>
<dbReference type="CDD" id="cd16917">
    <property type="entry name" value="HATPase_UhpB-NarQ-NarX-like"/>
    <property type="match status" value="1"/>
</dbReference>
<dbReference type="InterPro" id="IPR003594">
    <property type="entry name" value="HATPase_dom"/>
</dbReference>
<dbReference type="GO" id="GO:0016020">
    <property type="term" value="C:membrane"/>
    <property type="evidence" value="ECO:0007669"/>
    <property type="project" value="InterPro"/>
</dbReference>
<reference evidence="5 6" key="1">
    <citation type="journal article" date="2013" name="ISME J.">
        <title>Metabolic model for the filamentous 'Candidatus Microthrix parvicella' based on genomic and metagenomic analyses.</title>
        <authorList>
            <person name="Jon McIlroy S."/>
            <person name="Kristiansen R."/>
            <person name="Albertsen M."/>
            <person name="Michael Karst S."/>
            <person name="Rossetti S."/>
            <person name="Lund Nielsen J."/>
            <person name="Tandoi V."/>
            <person name="James Seviour R."/>
            <person name="Nielsen P.H."/>
        </authorList>
    </citation>
    <scope>NUCLEOTIDE SEQUENCE [LARGE SCALE GENOMIC DNA]</scope>
    <source>
        <strain evidence="5 6">RN1</strain>
    </source>
</reference>
<evidence type="ECO:0000256" key="2">
    <source>
        <dbReference type="ARBA" id="ARBA00022777"/>
    </source>
</evidence>
<dbReference type="GO" id="GO:0000155">
    <property type="term" value="F:phosphorelay sensor kinase activity"/>
    <property type="evidence" value="ECO:0007669"/>
    <property type="project" value="InterPro"/>
</dbReference>
<dbReference type="InterPro" id="IPR036890">
    <property type="entry name" value="HATPase_C_sf"/>
</dbReference>
<evidence type="ECO:0000259" key="4">
    <source>
        <dbReference type="SMART" id="SM00387"/>
    </source>
</evidence>
<dbReference type="Gene3D" id="3.30.565.10">
    <property type="entry name" value="Histidine kinase-like ATPase, C-terminal domain"/>
    <property type="match status" value="1"/>
</dbReference>
<dbReference type="Pfam" id="PF02518">
    <property type="entry name" value="HATPase_c"/>
    <property type="match status" value="1"/>
</dbReference>
<accession>R4Z0Z6</accession>
<dbReference type="Gene3D" id="1.20.5.1930">
    <property type="match status" value="1"/>
</dbReference>
<gene>
    <name evidence="5" type="ORF">BN381_430005</name>
</gene>
<name>R4Z0Z6_9ACTN</name>
<evidence type="ECO:0000313" key="6">
    <source>
        <dbReference type="Proteomes" id="UP000018291"/>
    </source>
</evidence>
<dbReference type="SMART" id="SM00387">
    <property type="entry name" value="HATPase_c"/>
    <property type="match status" value="1"/>
</dbReference>
<dbReference type="AlphaFoldDB" id="R4Z0Z6"/>
<dbReference type="GO" id="GO:0046983">
    <property type="term" value="F:protein dimerization activity"/>
    <property type="evidence" value="ECO:0007669"/>
    <property type="project" value="InterPro"/>
</dbReference>
<protein>
    <recommendedName>
        <fullName evidence="4">Histidine kinase/HSP90-like ATPase domain-containing protein</fullName>
    </recommendedName>
</protein>
<keyword evidence="1" id="KW-0808">Transferase</keyword>
<dbReference type="SUPFAM" id="SSF55874">
    <property type="entry name" value="ATPase domain of HSP90 chaperone/DNA topoisomerase II/histidine kinase"/>
    <property type="match status" value="1"/>
</dbReference>